<name>D6X5E0_STRE2</name>
<evidence type="ECO:0000313" key="2">
    <source>
        <dbReference type="EMBL" id="EFH32042.1"/>
    </source>
</evidence>
<gene>
    <name evidence="2" type="ORF">SSDG_07304</name>
</gene>
<reference evidence="3" key="1">
    <citation type="submission" date="2008-02" db="EMBL/GenBank/DDBJ databases">
        <authorList>
            <consortium name="The Broad Institute Genome Sequencing Platform"/>
            <person name="Fischbach M."/>
            <person name="Ward D."/>
            <person name="Young S."/>
            <person name="Jaffe D."/>
            <person name="Gnerre S."/>
            <person name="Berlin A."/>
            <person name="Heiman D."/>
            <person name="Hepburn T."/>
            <person name="Sykes S."/>
            <person name="Alvarado L."/>
            <person name="Kodira C.D."/>
            <person name="Straight P."/>
            <person name="Clardy J."/>
            <person name="Hung D."/>
            <person name="Kolter R."/>
            <person name="Mekalanos J."/>
            <person name="Walker S."/>
            <person name="Walsh C.T."/>
            <person name="Lander E."/>
            <person name="Galagan J."/>
            <person name="Nusbaum C."/>
            <person name="Birren B."/>
        </authorList>
    </citation>
    <scope>NUCLEOTIDE SEQUENCE [LARGE SCALE GENOMIC DNA]</scope>
    <source>
        <strain evidence="3">ATCC 25486 / DSM 40338 / CBS 914.69 / JCM 4507 / NBRC 13074 / NRRL 2958 / 5647</strain>
    </source>
</reference>
<organism evidence="2 3">
    <name type="scientific">Streptomyces pristinaespiralis (strain ATCC 25486 / DSM 40338 / CBS 914.69 / JCM 4507 / KCC S-0507 / NBRC 13074 / NRRL 2958 / 5647)</name>
    <dbReference type="NCBI Taxonomy" id="457429"/>
    <lineage>
        <taxon>Bacteria</taxon>
        <taxon>Bacillati</taxon>
        <taxon>Actinomycetota</taxon>
        <taxon>Actinomycetes</taxon>
        <taxon>Kitasatosporales</taxon>
        <taxon>Streptomycetaceae</taxon>
        <taxon>Streptomyces</taxon>
    </lineage>
</organism>
<dbReference type="HOGENOM" id="CLU_139478_2_0_11"/>
<protein>
    <submittedName>
        <fullName evidence="2">Uncharacterized protein</fullName>
    </submittedName>
</protein>
<sequence length="121" mass="12794">MGTHRRLPGSTRRKVGTTSSHHAPYVLGCTRATMAGTKSCEAVRRSESQKAGLSSDWGLQLDPMKSELLVIADQHCCGEYVPGPLYTPPVTSRKSVTPEAGGPTPCGRELSKVGLAIGTKS</sequence>
<reference evidence="3" key="2">
    <citation type="submission" date="2009-10" db="EMBL/GenBank/DDBJ databases">
        <title>The genome sequence of Streptomyces pristinaespiralis strain ATCC 25486.</title>
        <authorList>
            <consortium name="The Broad Institute Genome Sequencing Platform"/>
            <consortium name="Broad Institute Microbial Sequencing Center"/>
            <person name="Fischbach M."/>
            <person name="Godfrey P."/>
            <person name="Ward D."/>
            <person name="Young S."/>
            <person name="Zeng Q."/>
            <person name="Koehrsen M."/>
            <person name="Alvarado L."/>
            <person name="Berlin A.M."/>
            <person name="Bochicchio J."/>
            <person name="Borenstein D."/>
            <person name="Chapman S.B."/>
            <person name="Chen Z."/>
            <person name="Engels R."/>
            <person name="Freedman E."/>
            <person name="Gellesch M."/>
            <person name="Goldberg J."/>
            <person name="Griggs A."/>
            <person name="Gujja S."/>
            <person name="Heilman E.R."/>
            <person name="Heiman D.I."/>
            <person name="Hepburn T.A."/>
            <person name="Howarth C."/>
            <person name="Jen D."/>
            <person name="Larson L."/>
            <person name="Lewis B."/>
            <person name="Mehta T."/>
            <person name="Park D."/>
            <person name="Pearson M."/>
            <person name="Richards J."/>
            <person name="Roberts A."/>
            <person name="Saif S."/>
            <person name="Shea T.D."/>
            <person name="Shenoy N."/>
            <person name="Sisk P."/>
            <person name="Stolte C."/>
            <person name="Sykes S.N."/>
            <person name="Thomson T."/>
            <person name="Walk T."/>
            <person name="White J."/>
            <person name="Yandava C."/>
            <person name="Straight P."/>
            <person name="Clardy J."/>
            <person name="Hung D."/>
            <person name="Kolter R."/>
            <person name="Mekalanos J."/>
            <person name="Walker S."/>
            <person name="Walsh C.T."/>
            <person name="Wieland-Brown L.C."/>
            <person name="Haas B."/>
            <person name="Nusbaum C."/>
            <person name="Birren B."/>
        </authorList>
    </citation>
    <scope>NUCLEOTIDE SEQUENCE [LARGE SCALE GENOMIC DNA]</scope>
    <source>
        <strain evidence="3">ATCC 25486 / DSM 40338 / CBS 914.69 / JCM 4507 / NBRC 13074 / NRRL 2958 / 5647</strain>
    </source>
</reference>
<feature type="region of interest" description="Disordered" evidence="1">
    <location>
        <begin position="1"/>
        <end position="22"/>
    </location>
</feature>
<evidence type="ECO:0000256" key="1">
    <source>
        <dbReference type="SAM" id="MobiDB-lite"/>
    </source>
</evidence>
<keyword evidence="3" id="KW-1185">Reference proteome</keyword>
<feature type="region of interest" description="Disordered" evidence="1">
    <location>
        <begin position="90"/>
        <end position="121"/>
    </location>
</feature>
<feature type="compositionally biased region" description="Basic residues" evidence="1">
    <location>
        <begin position="1"/>
        <end position="15"/>
    </location>
</feature>
<dbReference type="Proteomes" id="UP000002805">
    <property type="component" value="Chromosome"/>
</dbReference>
<accession>D6X5E0</accession>
<proteinExistence type="predicted"/>
<dbReference type="EMBL" id="CM000950">
    <property type="protein sequence ID" value="EFH32042.1"/>
    <property type="molecule type" value="Genomic_DNA"/>
</dbReference>
<evidence type="ECO:0000313" key="3">
    <source>
        <dbReference type="Proteomes" id="UP000002805"/>
    </source>
</evidence>
<dbReference type="AlphaFoldDB" id="D6X5E0"/>